<evidence type="ECO:0000256" key="1">
    <source>
        <dbReference type="ARBA" id="ARBA00022679"/>
    </source>
</evidence>
<dbReference type="InterPro" id="IPR050680">
    <property type="entry name" value="YpeA/RimI_acetyltransf"/>
</dbReference>
<sequence length="219" mass="25366">MNFFILVFILIFRDFNPEIHDVYKVAELIYDVDYRTFKHVFKSKEEGVEAIKNRLLLIDFAEDAEADENDLFYVFFDDEDTEEKEIIGMFNGGKGVQHSLFGDIKNQFKTLKFSEALGLSKVSFMDNFVLVDVEDDDFYICELAICSNQRGKGYGTEALDQLIQLAKDLDCKRVVLDADFRNDGAFRLYSSKGFKIFNRKSFGVPGKKRGMRNMELILK</sequence>
<organism evidence="4 5">
    <name type="scientific">Methanobrevibacter olleyae</name>
    <dbReference type="NCBI Taxonomy" id="294671"/>
    <lineage>
        <taxon>Archaea</taxon>
        <taxon>Methanobacteriati</taxon>
        <taxon>Methanobacteriota</taxon>
        <taxon>Methanomada group</taxon>
        <taxon>Methanobacteria</taxon>
        <taxon>Methanobacteriales</taxon>
        <taxon>Methanobacteriaceae</taxon>
        <taxon>Methanobrevibacter</taxon>
    </lineage>
</organism>
<evidence type="ECO:0000256" key="2">
    <source>
        <dbReference type="ARBA" id="ARBA00023315"/>
    </source>
</evidence>
<dbReference type="CDD" id="cd04301">
    <property type="entry name" value="NAT_SF"/>
    <property type="match status" value="1"/>
</dbReference>
<evidence type="ECO:0000313" key="5">
    <source>
        <dbReference type="Proteomes" id="UP000732619"/>
    </source>
</evidence>
<dbReference type="InterPro" id="IPR016181">
    <property type="entry name" value="Acyl_CoA_acyltransferase"/>
</dbReference>
<dbReference type="PANTHER" id="PTHR43420:SF12">
    <property type="entry name" value="N-ACETYLTRANSFERASE DOMAIN-CONTAINING PROTEIN"/>
    <property type="match status" value="1"/>
</dbReference>
<protein>
    <submittedName>
        <fullName evidence="4">GNAT family N-acetyltransferase</fullName>
    </submittedName>
</protein>
<gene>
    <name evidence="4" type="ORF">E7Z75_04020</name>
</gene>
<dbReference type="Gene3D" id="3.40.630.30">
    <property type="match status" value="1"/>
</dbReference>
<dbReference type="Proteomes" id="UP000732619">
    <property type="component" value="Unassembled WGS sequence"/>
</dbReference>
<evidence type="ECO:0000313" key="4">
    <source>
        <dbReference type="EMBL" id="MBE6512306.1"/>
    </source>
</evidence>
<dbReference type="PROSITE" id="PS51186">
    <property type="entry name" value="GNAT"/>
    <property type="match status" value="1"/>
</dbReference>
<name>A0A8T3VWH7_METOL</name>
<keyword evidence="2" id="KW-0012">Acyltransferase</keyword>
<dbReference type="SUPFAM" id="SSF55729">
    <property type="entry name" value="Acyl-CoA N-acyltransferases (Nat)"/>
    <property type="match status" value="1"/>
</dbReference>
<dbReference type="Pfam" id="PF00583">
    <property type="entry name" value="Acetyltransf_1"/>
    <property type="match status" value="1"/>
</dbReference>
<dbReference type="InterPro" id="IPR000182">
    <property type="entry name" value="GNAT_dom"/>
</dbReference>
<dbReference type="GO" id="GO:0016747">
    <property type="term" value="F:acyltransferase activity, transferring groups other than amino-acyl groups"/>
    <property type="evidence" value="ECO:0007669"/>
    <property type="project" value="InterPro"/>
</dbReference>
<proteinExistence type="predicted"/>
<comment type="caution">
    <text evidence="4">The sequence shown here is derived from an EMBL/GenBank/DDBJ whole genome shotgun (WGS) entry which is preliminary data.</text>
</comment>
<dbReference type="AlphaFoldDB" id="A0A8T3VWH7"/>
<evidence type="ECO:0000259" key="3">
    <source>
        <dbReference type="PROSITE" id="PS51186"/>
    </source>
</evidence>
<dbReference type="PANTHER" id="PTHR43420">
    <property type="entry name" value="ACETYLTRANSFERASE"/>
    <property type="match status" value="1"/>
</dbReference>
<feature type="domain" description="N-acetyltransferase" evidence="3">
    <location>
        <begin position="58"/>
        <end position="219"/>
    </location>
</feature>
<keyword evidence="1" id="KW-0808">Transferase</keyword>
<dbReference type="EMBL" id="SUTG01000013">
    <property type="protein sequence ID" value="MBE6512306.1"/>
    <property type="molecule type" value="Genomic_DNA"/>
</dbReference>
<accession>A0A8T3VWH7</accession>
<reference evidence="4" key="1">
    <citation type="submission" date="2019-04" db="EMBL/GenBank/DDBJ databases">
        <title>Evolution of Biomass-Degrading Anaerobic Consortia Revealed by Metagenomics.</title>
        <authorList>
            <person name="Peng X."/>
        </authorList>
    </citation>
    <scope>NUCLEOTIDE SEQUENCE</scope>
    <source>
        <strain evidence="4">SIG14</strain>
    </source>
</reference>